<name>A0ABS6Y5I1_9BACT</name>
<evidence type="ECO:0000313" key="1">
    <source>
        <dbReference type="EMBL" id="MBW4754434.1"/>
    </source>
</evidence>
<proteinExistence type="predicted"/>
<accession>A0ABS6Y5I1</accession>
<organism evidence="1 2">
    <name type="scientific">Prevotella melaninogenica</name>
    <dbReference type="NCBI Taxonomy" id="28132"/>
    <lineage>
        <taxon>Bacteria</taxon>
        <taxon>Pseudomonadati</taxon>
        <taxon>Bacteroidota</taxon>
        <taxon>Bacteroidia</taxon>
        <taxon>Bacteroidales</taxon>
        <taxon>Prevotellaceae</taxon>
        <taxon>Prevotella</taxon>
    </lineage>
</organism>
<comment type="caution">
    <text evidence="1">The sequence shown here is derived from an EMBL/GenBank/DDBJ whole genome shotgun (WGS) entry which is preliminary data.</text>
</comment>
<reference evidence="1 2" key="1">
    <citation type="submission" date="2021-07" db="EMBL/GenBank/DDBJ databases">
        <title>Genomic diversity and antimicrobial resistance of Prevotella spp. isolated from chronic lung disease airways.</title>
        <authorList>
            <person name="Webb K.A."/>
            <person name="Olagoke O.S."/>
            <person name="Baird T."/>
            <person name="Neill J."/>
            <person name="Pham A."/>
            <person name="Wells T.J."/>
            <person name="Ramsay K.A."/>
            <person name="Bell S.C."/>
            <person name="Sarovich D.S."/>
            <person name="Price E.P."/>
        </authorList>
    </citation>
    <scope>NUCLEOTIDE SEQUENCE [LARGE SCALE GENOMIC DNA]</scope>
    <source>
        <strain evidence="1 2">SCHI0027.S.6</strain>
    </source>
</reference>
<gene>
    <name evidence="1" type="ORF">KZO77_05175</name>
</gene>
<evidence type="ECO:0000313" key="2">
    <source>
        <dbReference type="Proteomes" id="UP000812077"/>
    </source>
</evidence>
<dbReference type="Proteomes" id="UP000812077">
    <property type="component" value="Unassembled WGS sequence"/>
</dbReference>
<dbReference type="EMBL" id="JAHXCP010000005">
    <property type="protein sequence ID" value="MBW4754434.1"/>
    <property type="molecule type" value="Genomic_DNA"/>
</dbReference>
<keyword evidence="2" id="KW-1185">Reference proteome</keyword>
<dbReference type="RefSeq" id="WP_219433118.1">
    <property type="nucleotide sequence ID" value="NZ_CALHLH010000002.1"/>
</dbReference>
<sequence length="215" mass="25500">MFSLFNKNKIEEQDFYFLKNVICILPTKWDFLIKQINSRFIIGKCKNKHYGKGFYSLILNREYHDYSDYNYPELVTLSGILIWNKKRQEYVEVQLYISFGTIIGYYFNSKYNHLDWHKVSLNTLKENNYANHSNGKKDIIQMLSQKLSPEELKKIDIGDINELQIEGNTYYTIKNLNDGDYMAINNTGEVFIITHAPFEVKKLYSSIRAFLHQTL</sequence>
<protein>
    <submittedName>
        <fullName evidence="1">Uncharacterized protein</fullName>
    </submittedName>
</protein>